<feature type="binding site" evidence="8">
    <location>
        <begin position="28"/>
        <end position="35"/>
    </location>
    <ligand>
        <name>ATP</name>
        <dbReference type="ChEBI" id="CHEBI:30616"/>
    </ligand>
</feature>
<dbReference type="Gene3D" id="3.40.50.620">
    <property type="entry name" value="HUPs"/>
    <property type="match status" value="1"/>
</dbReference>
<dbReference type="GO" id="GO:0005829">
    <property type="term" value="C:cytosol"/>
    <property type="evidence" value="ECO:0007669"/>
    <property type="project" value="TreeGrafter"/>
</dbReference>
<comment type="function">
    <text evidence="8">Catalyzes the condensation of pantoate with beta-alanine in an ATP-dependent reaction via a pantoyl-adenylate intermediate.</text>
</comment>
<dbReference type="GO" id="GO:0004592">
    <property type="term" value="F:pantoate-beta-alanine ligase activity"/>
    <property type="evidence" value="ECO:0007669"/>
    <property type="project" value="UniProtKB-UniRule"/>
</dbReference>
<sequence>MNIHESVAQWMAAADASDPRTRGLVPTMGALHEGHGALIAQCVEESRQSVVTIYVNPTQFENPDDLSNYPDSLQDDIRYLESLGVTDLVLPQYKELYPFDFTIFVDESQDSMVLCGKNRTGHFKGVLSVVMKLINLTQARRVYFGKKDFQQYRLVSKMVEAYFMPTIIIGHETVRDEYGLALSSRNRRLSPSELTVARQLNVLLQDRALSSSEVSIQLDKLGFRVDYCEERWGRRFVAAHLGAVRLIDNVAMAESTL</sequence>
<feature type="binding site" evidence="8">
    <location>
        <position position="174"/>
    </location>
    <ligand>
        <name>ATP</name>
        <dbReference type="ChEBI" id="CHEBI:30616"/>
    </ligand>
</feature>
<evidence type="ECO:0000313" key="10">
    <source>
        <dbReference type="Proteomes" id="UP000250079"/>
    </source>
</evidence>
<dbReference type="AlphaFoldDB" id="A0A2Z2NVT2"/>
<dbReference type="InterPro" id="IPR042176">
    <property type="entry name" value="Pantoate_ligase_C"/>
</dbReference>
<gene>
    <name evidence="8 9" type="primary">panC</name>
    <name evidence="9" type="ORF">IMCC3135_05760</name>
</gene>
<dbReference type="Proteomes" id="UP000250079">
    <property type="component" value="Chromosome"/>
</dbReference>
<name>A0A2Z2NVT2_9GAMM</name>
<feature type="binding site" evidence="8">
    <location>
        <begin position="145"/>
        <end position="148"/>
    </location>
    <ligand>
        <name>ATP</name>
        <dbReference type="ChEBI" id="CHEBI:30616"/>
    </ligand>
</feature>
<proteinExistence type="inferred from homology"/>
<dbReference type="RefSeq" id="WP_088916724.1">
    <property type="nucleotide sequence ID" value="NZ_CP018632.1"/>
</dbReference>
<dbReference type="Gene3D" id="3.30.1300.10">
    <property type="entry name" value="Pantoate-beta-alanine ligase, C-terminal domain"/>
    <property type="match status" value="1"/>
</dbReference>
<comment type="subcellular location">
    <subcellularLocation>
        <location evidence="8">Cytoplasm</location>
    </subcellularLocation>
</comment>
<evidence type="ECO:0000256" key="8">
    <source>
        <dbReference type="HAMAP-Rule" id="MF_00158"/>
    </source>
</evidence>
<evidence type="ECO:0000256" key="1">
    <source>
        <dbReference type="ARBA" id="ARBA00004990"/>
    </source>
</evidence>
<feature type="active site" description="Proton donor" evidence="8">
    <location>
        <position position="35"/>
    </location>
</feature>
<evidence type="ECO:0000256" key="3">
    <source>
        <dbReference type="ARBA" id="ARBA00022598"/>
    </source>
</evidence>
<accession>A0A2Z2NVT2</accession>
<evidence type="ECO:0000256" key="4">
    <source>
        <dbReference type="ARBA" id="ARBA00022655"/>
    </source>
</evidence>
<dbReference type="OrthoDB" id="9773087at2"/>
<dbReference type="KEGG" id="gai:IMCC3135_05760"/>
<keyword evidence="10" id="KW-1185">Reference proteome</keyword>
<keyword evidence="5 8" id="KW-0547">Nucleotide-binding</keyword>
<keyword evidence="8" id="KW-0963">Cytoplasm</keyword>
<comment type="subunit">
    <text evidence="8">Homodimer.</text>
</comment>
<feature type="binding site" evidence="8">
    <location>
        <position position="59"/>
    </location>
    <ligand>
        <name>(R)-pantoate</name>
        <dbReference type="ChEBI" id="CHEBI:15980"/>
    </ligand>
</feature>
<keyword evidence="3 8" id="KW-0436">Ligase</keyword>
<reference evidence="9 10" key="1">
    <citation type="submission" date="2016-12" db="EMBL/GenBank/DDBJ databases">
        <authorList>
            <person name="Song W.-J."/>
            <person name="Kurnit D.M."/>
        </authorList>
    </citation>
    <scope>NUCLEOTIDE SEQUENCE [LARGE SCALE GENOMIC DNA]</scope>
    <source>
        <strain evidence="9 10">IMCC3135</strain>
    </source>
</reference>
<comment type="catalytic activity">
    <reaction evidence="7 8">
        <text>(R)-pantoate + beta-alanine + ATP = (R)-pantothenate + AMP + diphosphate + H(+)</text>
        <dbReference type="Rhea" id="RHEA:10912"/>
        <dbReference type="ChEBI" id="CHEBI:15378"/>
        <dbReference type="ChEBI" id="CHEBI:15980"/>
        <dbReference type="ChEBI" id="CHEBI:29032"/>
        <dbReference type="ChEBI" id="CHEBI:30616"/>
        <dbReference type="ChEBI" id="CHEBI:33019"/>
        <dbReference type="ChEBI" id="CHEBI:57966"/>
        <dbReference type="ChEBI" id="CHEBI:456215"/>
        <dbReference type="EC" id="6.3.2.1"/>
    </reaction>
</comment>
<dbReference type="GO" id="GO:0005524">
    <property type="term" value="F:ATP binding"/>
    <property type="evidence" value="ECO:0007669"/>
    <property type="project" value="UniProtKB-KW"/>
</dbReference>
<protein>
    <recommendedName>
        <fullName evidence="8">Pantothenate synthetase</fullName>
        <shortName evidence="8">PS</shortName>
        <ecNumber evidence="8">6.3.2.1</ecNumber>
    </recommendedName>
    <alternativeName>
        <fullName evidence="8">Pantoate--beta-alanine ligase</fullName>
    </alternativeName>
    <alternativeName>
        <fullName evidence="8">Pantoate-activating enzyme</fullName>
    </alternativeName>
</protein>
<feature type="binding site" evidence="8">
    <location>
        <position position="151"/>
    </location>
    <ligand>
        <name>(R)-pantoate</name>
        <dbReference type="ChEBI" id="CHEBI:15980"/>
    </ligand>
</feature>
<dbReference type="PANTHER" id="PTHR21299">
    <property type="entry name" value="CYTIDYLATE KINASE/PANTOATE-BETA-ALANINE LIGASE"/>
    <property type="match status" value="1"/>
</dbReference>
<comment type="similarity">
    <text evidence="2 8">Belongs to the pantothenate synthetase family.</text>
</comment>
<keyword evidence="4 8" id="KW-0566">Pantothenate biosynthesis</keyword>
<dbReference type="InterPro" id="IPR003721">
    <property type="entry name" value="Pantoate_ligase"/>
</dbReference>
<feature type="binding site" evidence="8">
    <location>
        <position position="59"/>
    </location>
    <ligand>
        <name>beta-alanine</name>
        <dbReference type="ChEBI" id="CHEBI:57966"/>
    </ligand>
</feature>
<comment type="pathway">
    <text evidence="1 8">Cofactor biosynthesis; (R)-pantothenate biosynthesis; (R)-pantothenate from (R)-pantoate and beta-alanine: step 1/1.</text>
</comment>
<organism evidence="9 10">
    <name type="scientific">Granulosicoccus antarcticus IMCC3135</name>
    <dbReference type="NCBI Taxonomy" id="1192854"/>
    <lineage>
        <taxon>Bacteria</taxon>
        <taxon>Pseudomonadati</taxon>
        <taxon>Pseudomonadota</taxon>
        <taxon>Gammaproteobacteria</taxon>
        <taxon>Chromatiales</taxon>
        <taxon>Granulosicoccaceae</taxon>
        <taxon>Granulosicoccus</taxon>
    </lineage>
</organism>
<dbReference type="EMBL" id="CP018632">
    <property type="protein sequence ID" value="ASJ71264.1"/>
    <property type="molecule type" value="Genomic_DNA"/>
</dbReference>
<evidence type="ECO:0000313" key="9">
    <source>
        <dbReference type="EMBL" id="ASJ71264.1"/>
    </source>
</evidence>
<dbReference type="SUPFAM" id="SSF52374">
    <property type="entry name" value="Nucleotidylyl transferase"/>
    <property type="match status" value="1"/>
</dbReference>
<dbReference type="GO" id="GO:0015940">
    <property type="term" value="P:pantothenate biosynthetic process"/>
    <property type="evidence" value="ECO:0007669"/>
    <property type="project" value="UniProtKB-UniRule"/>
</dbReference>
<evidence type="ECO:0000256" key="5">
    <source>
        <dbReference type="ARBA" id="ARBA00022741"/>
    </source>
</evidence>
<evidence type="ECO:0000256" key="2">
    <source>
        <dbReference type="ARBA" id="ARBA00009256"/>
    </source>
</evidence>
<comment type="miscellaneous">
    <text evidence="8">The reaction proceeds by a bi uni uni bi ping pong mechanism.</text>
</comment>
<evidence type="ECO:0000256" key="6">
    <source>
        <dbReference type="ARBA" id="ARBA00022840"/>
    </source>
</evidence>
<keyword evidence="6 8" id="KW-0067">ATP-binding</keyword>
<dbReference type="UniPathway" id="UPA00028">
    <property type="reaction ID" value="UER00005"/>
</dbReference>
<feature type="binding site" evidence="8">
    <location>
        <begin position="182"/>
        <end position="185"/>
    </location>
    <ligand>
        <name>ATP</name>
        <dbReference type="ChEBI" id="CHEBI:30616"/>
    </ligand>
</feature>
<dbReference type="PANTHER" id="PTHR21299:SF1">
    <property type="entry name" value="PANTOATE--BETA-ALANINE LIGASE"/>
    <property type="match status" value="1"/>
</dbReference>
<dbReference type="Pfam" id="PF02569">
    <property type="entry name" value="Pantoate_ligase"/>
    <property type="match status" value="1"/>
</dbReference>
<dbReference type="HAMAP" id="MF_00158">
    <property type="entry name" value="PanC"/>
    <property type="match status" value="1"/>
</dbReference>
<evidence type="ECO:0000256" key="7">
    <source>
        <dbReference type="ARBA" id="ARBA00048258"/>
    </source>
</evidence>
<dbReference type="EC" id="6.3.2.1" evidence="8"/>
<dbReference type="InterPro" id="IPR014729">
    <property type="entry name" value="Rossmann-like_a/b/a_fold"/>
</dbReference>